<dbReference type="AlphaFoldDB" id="A0A0E9U598"/>
<reference evidence="1" key="1">
    <citation type="submission" date="2014-11" db="EMBL/GenBank/DDBJ databases">
        <authorList>
            <person name="Amaro Gonzalez C."/>
        </authorList>
    </citation>
    <scope>NUCLEOTIDE SEQUENCE</scope>
</reference>
<proteinExistence type="predicted"/>
<name>A0A0E9U598_ANGAN</name>
<evidence type="ECO:0000313" key="1">
    <source>
        <dbReference type="EMBL" id="JAH60912.1"/>
    </source>
</evidence>
<sequence length="56" mass="6086">MQPGMFKAIFTSSPLHGYTHYMYTQLAAESHPGEVIYAPTNYGGKSVLLHVDSAVA</sequence>
<protein>
    <submittedName>
        <fullName evidence="1">Uncharacterized protein</fullName>
    </submittedName>
</protein>
<organism evidence="1">
    <name type="scientific">Anguilla anguilla</name>
    <name type="common">European freshwater eel</name>
    <name type="synonym">Muraena anguilla</name>
    <dbReference type="NCBI Taxonomy" id="7936"/>
    <lineage>
        <taxon>Eukaryota</taxon>
        <taxon>Metazoa</taxon>
        <taxon>Chordata</taxon>
        <taxon>Craniata</taxon>
        <taxon>Vertebrata</taxon>
        <taxon>Euteleostomi</taxon>
        <taxon>Actinopterygii</taxon>
        <taxon>Neopterygii</taxon>
        <taxon>Teleostei</taxon>
        <taxon>Anguilliformes</taxon>
        <taxon>Anguillidae</taxon>
        <taxon>Anguilla</taxon>
    </lineage>
</organism>
<dbReference type="EMBL" id="GBXM01047665">
    <property type="protein sequence ID" value="JAH60912.1"/>
    <property type="molecule type" value="Transcribed_RNA"/>
</dbReference>
<reference evidence="1" key="2">
    <citation type="journal article" date="2015" name="Fish Shellfish Immunol.">
        <title>Early steps in the European eel (Anguilla anguilla)-Vibrio vulnificus interaction in the gills: Role of the RtxA13 toxin.</title>
        <authorList>
            <person name="Callol A."/>
            <person name="Pajuelo D."/>
            <person name="Ebbesson L."/>
            <person name="Teles M."/>
            <person name="MacKenzie S."/>
            <person name="Amaro C."/>
        </authorList>
    </citation>
    <scope>NUCLEOTIDE SEQUENCE</scope>
</reference>
<accession>A0A0E9U598</accession>